<organism evidence="1 2">
    <name type="scientific">Apiotrichum porosum</name>
    <dbReference type="NCBI Taxonomy" id="105984"/>
    <lineage>
        <taxon>Eukaryota</taxon>
        <taxon>Fungi</taxon>
        <taxon>Dikarya</taxon>
        <taxon>Basidiomycota</taxon>
        <taxon>Agaricomycotina</taxon>
        <taxon>Tremellomycetes</taxon>
        <taxon>Trichosporonales</taxon>
        <taxon>Trichosporonaceae</taxon>
        <taxon>Apiotrichum</taxon>
    </lineage>
</organism>
<protein>
    <recommendedName>
        <fullName evidence="3">BRCT domain-containing protein</fullName>
    </recommendedName>
</protein>
<evidence type="ECO:0000313" key="1">
    <source>
        <dbReference type="EMBL" id="RSH78519.1"/>
    </source>
</evidence>
<dbReference type="GeneID" id="39586787"/>
<accession>A0A427XHY9</accession>
<evidence type="ECO:0000313" key="2">
    <source>
        <dbReference type="Proteomes" id="UP000279236"/>
    </source>
</evidence>
<keyword evidence="2" id="KW-1185">Reference proteome</keyword>
<dbReference type="EMBL" id="RSCE01000012">
    <property type="protein sequence ID" value="RSH78519.1"/>
    <property type="molecule type" value="Genomic_DNA"/>
</dbReference>
<dbReference type="RefSeq" id="XP_028473666.1">
    <property type="nucleotide sequence ID" value="XM_028617988.1"/>
</dbReference>
<evidence type="ECO:0008006" key="3">
    <source>
        <dbReference type="Google" id="ProtNLM"/>
    </source>
</evidence>
<reference evidence="1 2" key="1">
    <citation type="submission" date="2018-11" db="EMBL/GenBank/DDBJ databases">
        <title>Genome sequence of Apiotrichum porosum DSM 27194.</title>
        <authorList>
            <person name="Aliyu H."/>
            <person name="Gorte O."/>
            <person name="Ochsenreither K."/>
        </authorList>
    </citation>
    <scope>NUCLEOTIDE SEQUENCE [LARGE SCALE GENOMIC DNA]</scope>
    <source>
        <strain evidence="1 2">DSM 27194</strain>
    </source>
</reference>
<dbReference type="AlphaFoldDB" id="A0A427XHY9"/>
<dbReference type="Proteomes" id="UP000279236">
    <property type="component" value="Unassembled WGS sequence"/>
</dbReference>
<gene>
    <name evidence="1" type="ORF">EHS24_002244</name>
</gene>
<name>A0A427XHY9_9TREE</name>
<comment type="caution">
    <text evidence="1">The sequence shown here is derived from an EMBL/GenBank/DDBJ whole genome shotgun (WGS) entry which is preliminary data.</text>
</comment>
<proteinExistence type="predicted"/>
<sequence length="87" mass="9696">MTFIGDQDELANRCAAEGAVIAPLTEMVWFVVLPQPRGPYTGDPTLVPRLRWQIQNGAELVSFEWVLARLDTNDKPLAEDYAVTLPP</sequence>